<reference evidence="16" key="1">
    <citation type="journal article" date="2020" name="Fungal Divers.">
        <title>Resolving the Mortierellaceae phylogeny through synthesis of multi-gene phylogenetics and phylogenomics.</title>
        <authorList>
            <person name="Vandepol N."/>
            <person name="Liber J."/>
            <person name="Desiro A."/>
            <person name="Na H."/>
            <person name="Kennedy M."/>
            <person name="Barry K."/>
            <person name="Grigoriev I.V."/>
            <person name="Miller A.N."/>
            <person name="O'Donnell K."/>
            <person name="Stajich J.E."/>
            <person name="Bonito G."/>
        </authorList>
    </citation>
    <scope>NUCLEOTIDE SEQUENCE</scope>
    <source>
        <strain evidence="16">NVP60</strain>
    </source>
</reference>
<feature type="region of interest" description="Disordered" evidence="14">
    <location>
        <begin position="187"/>
        <end position="234"/>
    </location>
</feature>
<evidence type="ECO:0000256" key="9">
    <source>
        <dbReference type="ARBA" id="ARBA00022837"/>
    </source>
</evidence>
<feature type="chain" id="PRO_5040503370" description="Store-operated calcium entry-associated regulatory factor" evidence="15">
    <location>
        <begin position="34"/>
        <end position="329"/>
    </location>
</feature>
<evidence type="ECO:0000256" key="14">
    <source>
        <dbReference type="SAM" id="MobiDB-lite"/>
    </source>
</evidence>
<dbReference type="OrthoDB" id="20303at2759"/>
<keyword evidence="8" id="KW-0256">Endoplasmic reticulum</keyword>
<feature type="compositionally biased region" description="Low complexity" evidence="14">
    <location>
        <begin position="262"/>
        <end position="321"/>
    </location>
</feature>
<comment type="similarity">
    <text evidence="2">Belongs to the SARAF family.</text>
</comment>
<keyword evidence="4" id="KW-0813">Transport</keyword>
<dbReference type="EMBL" id="JAAAIN010001904">
    <property type="protein sequence ID" value="KAG0299338.1"/>
    <property type="molecule type" value="Genomic_DNA"/>
</dbReference>
<dbReference type="GO" id="GO:2001256">
    <property type="term" value="P:regulation of store-operated calcium entry"/>
    <property type="evidence" value="ECO:0007669"/>
    <property type="project" value="InterPro"/>
</dbReference>
<sequence length="329" mass="34781">MTSRRRRFFSAALLALATTAACLLATAPSTVSAFGNSNHKKVLLKDVQTLTLHQGRMTTGRRTSPVPQIKCVGGNACGDFEPEVVQCTNAGFDGSDVQWKCQADLPDNLRFGQLDVFCEGYSYPDDPFVLKGSCGLEYKLAYTNVRYNTNGYGSDTFKNPAFNEWSRRVCFILYSFLKNCFQHYREDARNEDPPPPYRSSGGFGGGGGGPGFGGGGGGGGGEGWNQYKPSASSTAEAGGFRPGFWSGVGLGGLGAYMATQNRNRQQAQHQQAYAGPSSAYANANANASPWGSSSFGSGSYSGSGSSSSSSGSSSRPTRTATGYGGTRRR</sequence>
<evidence type="ECO:0000256" key="13">
    <source>
        <dbReference type="ARBA" id="ARBA00031116"/>
    </source>
</evidence>
<accession>A0A9P6UGB0</accession>
<evidence type="ECO:0000313" key="17">
    <source>
        <dbReference type="Proteomes" id="UP000823405"/>
    </source>
</evidence>
<keyword evidence="11" id="KW-0406">Ion transport</keyword>
<comment type="caution">
    <text evidence="16">The sequence shown here is derived from an EMBL/GenBank/DDBJ whole genome shotgun (WGS) entry which is preliminary data.</text>
</comment>
<evidence type="ECO:0000256" key="12">
    <source>
        <dbReference type="ARBA" id="ARBA00023136"/>
    </source>
</evidence>
<dbReference type="Pfam" id="PF06682">
    <property type="entry name" value="SARAF"/>
    <property type="match status" value="2"/>
</dbReference>
<evidence type="ECO:0000256" key="6">
    <source>
        <dbReference type="ARBA" id="ARBA00022692"/>
    </source>
</evidence>
<dbReference type="InterPro" id="IPR009567">
    <property type="entry name" value="SARAF"/>
</dbReference>
<evidence type="ECO:0000256" key="7">
    <source>
        <dbReference type="ARBA" id="ARBA00022729"/>
    </source>
</evidence>
<protein>
    <recommendedName>
        <fullName evidence="3">Store-operated calcium entry-associated regulatory factor</fullName>
    </recommendedName>
    <alternativeName>
        <fullName evidence="13">Transmembrane protein 66</fullName>
    </alternativeName>
</protein>
<evidence type="ECO:0000256" key="4">
    <source>
        <dbReference type="ARBA" id="ARBA00022448"/>
    </source>
</evidence>
<name>A0A9P6UGB0_9FUNG</name>
<evidence type="ECO:0000256" key="5">
    <source>
        <dbReference type="ARBA" id="ARBA00022568"/>
    </source>
</evidence>
<dbReference type="Proteomes" id="UP000823405">
    <property type="component" value="Unassembled WGS sequence"/>
</dbReference>
<evidence type="ECO:0000256" key="11">
    <source>
        <dbReference type="ARBA" id="ARBA00023065"/>
    </source>
</evidence>
<dbReference type="InterPro" id="IPR006311">
    <property type="entry name" value="TAT_signal"/>
</dbReference>
<keyword evidence="9" id="KW-0106">Calcium</keyword>
<dbReference type="PROSITE" id="PS51257">
    <property type="entry name" value="PROKAR_LIPOPROTEIN"/>
    <property type="match status" value="1"/>
</dbReference>
<evidence type="ECO:0000256" key="1">
    <source>
        <dbReference type="ARBA" id="ARBA00004115"/>
    </source>
</evidence>
<proteinExistence type="inferred from homology"/>
<dbReference type="GO" id="GO:0005789">
    <property type="term" value="C:endoplasmic reticulum membrane"/>
    <property type="evidence" value="ECO:0007669"/>
    <property type="project" value="UniProtKB-SubCell"/>
</dbReference>
<dbReference type="AlphaFoldDB" id="A0A9P6UGB0"/>
<keyword evidence="10" id="KW-1133">Transmembrane helix</keyword>
<feature type="region of interest" description="Disordered" evidence="14">
    <location>
        <begin position="262"/>
        <end position="329"/>
    </location>
</feature>
<evidence type="ECO:0000256" key="8">
    <source>
        <dbReference type="ARBA" id="ARBA00022824"/>
    </source>
</evidence>
<evidence type="ECO:0000256" key="15">
    <source>
        <dbReference type="SAM" id="SignalP"/>
    </source>
</evidence>
<dbReference type="PANTHER" id="PTHR15929">
    <property type="entry name" value="STORE-OPERATED CALCIUM ENTRY-ASSOCIATED REGULATORY FACTOR"/>
    <property type="match status" value="1"/>
</dbReference>
<keyword evidence="5" id="KW-0109">Calcium transport</keyword>
<keyword evidence="6" id="KW-0812">Transmembrane</keyword>
<dbReference type="GO" id="GO:0006816">
    <property type="term" value="P:calcium ion transport"/>
    <property type="evidence" value="ECO:0007669"/>
    <property type="project" value="UniProtKB-KW"/>
</dbReference>
<feature type="compositionally biased region" description="Gly residues" evidence="14">
    <location>
        <begin position="201"/>
        <end position="223"/>
    </location>
</feature>
<feature type="signal peptide" evidence="15">
    <location>
        <begin position="1"/>
        <end position="33"/>
    </location>
</feature>
<keyword evidence="7 15" id="KW-0732">Signal</keyword>
<keyword evidence="17" id="KW-1185">Reference proteome</keyword>
<comment type="subcellular location">
    <subcellularLocation>
        <location evidence="1">Endoplasmic reticulum membrane</location>
        <topology evidence="1">Single-pass type I membrane protein</topology>
    </subcellularLocation>
</comment>
<evidence type="ECO:0000256" key="10">
    <source>
        <dbReference type="ARBA" id="ARBA00022989"/>
    </source>
</evidence>
<dbReference type="PANTHER" id="PTHR15929:SF0">
    <property type="entry name" value="STORE-OPERATED CALCIUM ENTRY-ASSOCIATED REGULATORY FACTOR"/>
    <property type="match status" value="1"/>
</dbReference>
<evidence type="ECO:0000256" key="2">
    <source>
        <dbReference type="ARBA" id="ARBA00006833"/>
    </source>
</evidence>
<evidence type="ECO:0000313" key="16">
    <source>
        <dbReference type="EMBL" id="KAG0299338.1"/>
    </source>
</evidence>
<dbReference type="PROSITE" id="PS51318">
    <property type="entry name" value="TAT"/>
    <property type="match status" value="1"/>
</dbReference>
<keyword evidence="12" id="KW-0472">Membrane</keyword>
<evidence type="ECO:0000256" key="3">
    <source>
        <dbReference type="ARBA" id="ARBA00016584"/>
    </source>
</evidence>
<gene>
    <name evidence="16" type="ORF">BGZ97_003771</name>
</gene>
<organism evidence="16 17">
    <name type="scientific">Linnemannia gamsii</name>
    <dbReference type="NCBI Taxonomy" id="64522"/>
    <lineage>
        <taxon>Eukaryota</taxon>
        <taxon>Fungi</taxon>
        <taxon>Fungi incertae sedis</taxon>
        <taxon>Mucoromycota</taxon>
        <taxon>Mortierellomycotina</taxon>
        <taxon>Mortierellomycetes</taxon>
        <taxon>Mortierellales</taxon>
        <taxon>Mortierellaceae</taxon>
        <taxon>Linnemannia</taxon>
    </lineage>
</organism>